<protein>
    <submittedName>
        <fullName evidence="2">Uncharacterized protein</fullName>
    </submittedName>
</protein>
<name>A0ABP6YVK3_9ACTN</name>
<feature type="compositionally biased region" description="Pro residues" evidence="1">
    <location>
        <begin position="43"/>
        <end position="58"/>
    </location>
</feature>
<feature type="compositionally biased region" description="Polar residues" evidence="1">
    <location>
        <begin position="1"/>
        <end position="19"/>
    </location>
</feature>
<comment type="caution">
    <text evidence="2">The sequence shown here is derived from an EMBL/GenBank/DDBJ whole genome shotgun (WGS) entry which is preliminary data.</text>
</comment>
<dbReference type="EMBL" id="BAAAZO010000001">
    <property type="protein sequence ID" value="GAA3590840.1"/>
    <property type="molecule type" value="Genomic_DNA"/>
</dbReference>
<organism evidence="2 3">
    <name type="scientific">Kineosporia mesophila</name>
    <dbReference type="NCBI Taxonomy" id="566012"/>
    <lineage>
        <taxon>Bacteria</taxon>
        <taxon>Bacillati</taxon>
        <taxon>Actinomycetota</taxon>
        <taxon>Actinomycetes</taxon>
        <taxon>Kineosporiales</taxon>
        <taxon>Kineosporiaceae</taxon>
        <taxon>Kineosporia</taxon>
    </lineage>
</organism>
<keyword evidence="3" id="KW-1185">Reference proteome</keyword>
<gene>
    <name evidence="2" type="ORF">GCM10022223_01690</name>
</gene>
<sequence length="157" mass="17849">MTEQQTTTSGSRPDASQPNRRPPADPNPQTTQPSQVHQARQTPRPPSSHPIAYPPQQQPPMQWTGRLEFDLTDSRGWRVGTIEVVVRMDTVTLWYGNRTLAVMHRESFKHWLVRPVKPFEFDDVVWFMQGTTTCLTIDGANSYAVPEPIVDHLFAVA</sequence>
<reference evidence="3" key="1">
    <citation type="journal article" date="2019" name="Int. J. Syst. Evol. Microbiol.">
        <title>The Global Catalogue of Microorganisms (GCM) 10K type strain sequencing project: providing services to taxonomists for standard genome sequencing and annotation.</title>
        <authorList>
            <consortium name="The Broad Institute Genomics Platform"/>
            <consortium name="The Broad Institute Genome Sequencing Center for Infectious Disease"/>
            <person name="Wu L."/>
            <person name="Ma J."/>
        </authorList>
    </citation>
    <scope>NUCLEOTIDE SEQUENCE [LARGE SCALE GENOMIC DNA]</scope>
    <source>
        <strain evidence="3">JCM 16902</strain>
    </source>
</reference>
<feature type="region of interest" description="Disordered" evidence="1">
    <location>
        <begin position="1"/>
        <end position="62"/>
    </location>
</feature>
<dbReference type="Proteomes" id="UP001501074">
    <property type="component" value="Unassembled WGS sequence"/>
</dbReference>
<feature type="compositionally biased region" description="Polar residues" evidence="1">
    <location>
        <begin position="27"/>
        <end position="41"/>
    </location>
</feature>
<evidence type="ECO:0000256" key="1">
    <source>
        <dbReference type="SAM" id="MobiDB-lite"/>
    </source>
</evidence>
<proteinExistence type="predicted"/>
<accession>A0ABP6YVK3</accession>
<evidence type="ECO:0000313" key="3">
    <source>
        <dbReference type="Proteomes" id="UP001501074"/>
    </source>
</evidence>
<evidence type="ECO:0000313" key="2">
    <source>
        <dbReference type="EMBL" id="GAA3590840.1"/>
    </source>
</evidence>